<feature type="region of interest" description="Disordered" evidence="1">
    <location>
        <begin position="594"/>
        <end position="616"/>
    </location>
</feature>
<proteinExistence type="predicted"/>
<feature type="region of interest" description="Disordered" evidence="1">
    <location>
        <begin position="927"/>
        <end position="946"/>
    </location>
</feature>
<feature type="region of interest" description="Disordered" evidence="1">
    <location>
        <begin position="367"/>
        <end position="419"/>
    </location>
</feature>
<feature type="compositionally biased region" description="Basic residues" evidence="1">
    <location>
        <begin position="1028"/>
        <end position="1040"/>
    </location>
</feature>
<dbReference type="Proteomes" id="UP000179807">
    <property type="component" value="Unassembled WGS sequence"/>
</dbReference>
<feature type="region of interest" description="Disordered" evidence="1">
    <location>
        <begin position="866"/>
        <end position="889"/>
    </location>
</feature>
<feature type="compositionally biased region" description="Polar residues" evidence="1">
    <location>
        <begin position="17"/>
        <end position="26"/>
    </location>
</feature>
<feature type="compositionally biased region" description="Polar residues" evidence="1">
    <location>
        <begin position="1058"/>
        <end position="1074"/>
    </location>
</feature>
<keyword evidence="3" id="KW-1185">Reference proteome</keyword>
<dbReference type="RefSeq" id="XP_068365474.1">
    <property type="nucleotide sequence ID" value="XM_068499878.1"/>
</dbReference>
<feature type="compositionally biased region" description="Polar residues" evidence="1">
    <location>
        <begin position="1238"/>
        <end position="1249"/>
    </location>
</feature>
<feature type="region of interest" description="Disordered" evidence="1">
    <location>
        <begin position="193"/>
        <end position="277"/>
    </location>
</feature>
<protein>
    <submittedName>
        <fullName evidence="2">Uncharacterized protein</fullName>
    </submittedName>
</protein>
<comment type="caution">
    <text evidence="2">The sequence shown here is derived from an EMBL/GenBank/DDBJ whole genome shotgun (WGS) entry which is preliminary data.</text>
</comment>
<feature type="compositionally biased region" description="Basic residues" evidence="1">
    <location>
        <begin position="218"/>
        <end position="246"/>
    </location>
</feature>
<evidence type="ECO:0000256" key="1">
    <source>
        <dbReference type="SAM" id="MobiDB-lite"/>
    </source>
</evidence>
<feature type="compositionally biased region" description="Low complexity" evidence="1">
    <location>
        <begin position="1046"/>
        <end position="1057"/>
    </location>
</feature>
<feature type="compositionally biased region" description="Basic and acidic residues" evidence="1">
    <location>
        <begin position="546"/>
        <end position="567"/>
    </location>
</feature>
<feature type="compositionally biased region" description="Basic residues" evidence="1">
    <location>
        <begin position="1079"/>
        <end position="1088"/>
    </location>
</feature>
<feature type="compositionally biased region" description="Basic and acidic residues" evidence="1">
    <location>
        <begin position="370"/>
        <end position="393"/>
    </location>
</feature>
<organism evidence="2 3">
    <name type="scientific">Tritrichomonas foetus</name>
    <dbReference type="NCBI Taxonomy" id="1144522"/>
    <lineage>
        <taxon>Eukaryota</taxon>
        <taxon>Metamonada</taxon>
        <taxon>Parabasalia</taxon>
        <taxon>Tritrichomonadida</taxon>
        <taxon>Tritrichomonadidae</taxon>
        <taxon>Tritrichomonas</taxon>
    </lineage>
</organism>
<dbReference type="VEuPathDB" id="TrichDB:TRFO_17930"/>
<feature type="compositionally biased region" description="Low complexity" evidence="1">
    <location>
        <begin position="1337"/>
        <end position="1349"/>
    </location>
</feature>
<evidence type="ECO:0000313" key="3">
    <source>
        <dbReference type="Proteomes" id="UP000179807"/>
    </source>
</evidence>
<feature type="region of interest" description="Disordered" evidence="1">
    <location>
        <begin position="114"/>
        <end position="133"/>
    </location>
</feature>
<feature type="region of interest" description="Disordered" evidence="1">
    <location>
        <begin position="546"/>
        <end position="577"/>
    </location>
</feature>
<dbReference type="EMBL" id="MLAK01000566">
    <property type="protein sequence ID" value="OHT12338.1"/>
    <property type="molecule type" value="Genomic_DNA"/>
</dbReference>
<feature type="compositionally biased region" description="Basic and acidic residues" evidence="1">
    <location>
        <begin position="1108"/>
        <end position="1122"/>
    </location>
</feature>
<feature type="compositionally biased region" description="Low complexity" evidence="1">
    <location>
        <begin position="1302"/>
        <end position="1316"/>
    </location>
</feature>
<accession>A0A1J4KMG5</accession>
<feature type="compositionally biased region" description="Basic and acidic residues" evidence="1">
    <location>
        <begin position="261"/>
        <end position="276"/>
    </location>
</feature>
<feature type="compositionally biased region" description="Basic and acidic residues" evidence="1">
    <location>
        <begin position="201"/>
        <end position="217"/>
    </location>
</feature>
<feature type="compositionally biased region" description="Polar residues" evidence="1">
    <location>
        <begin position="402"/>
        <end position="412"/>
    </location>
</feature>
<feature type="compositionally biased region" description="Basic and acidic residues" evidence="1">
    <location>
        <begin position="1351"/>
        <end position="1364"/>
    </location>
</feature>
<feature type="region of interest" description="Disordered" evidence="1">
    <location>
        <begin position="980"/>
        <end position="1131"/>
    </location>
</feature>
<dbReference type="GeneID" id="94834582"/>
<feature type="compositionally biased region" description="Basic and acidic residues" evidence="1">
    <location>
        <begin position="927"/>
        <end position="938"/>
    </location>
</feature>
<gene>
    <name evidence="2" type="ORF">TRFO_17930</name>
</gene>
<feature type="region of interest" description="Disordered" evidence="1">
    <location>
        <begin position="1238"/>
        <end position="1318"/>
    </location>
</feature>
<evidence type="ECO:0000313" key="2">
    <source>
        <dbReference type="EMBL" id="OHT12338.1"/>
    </source>
</evidence>
<feature type="region of interest" description="Disordered" evidence="1">
    <location>
        <begin position="1"/>
        <end position="26"/>
    </location>
</feature>
<feature type="region of interest" description="Disordered" evidence="1">
    <location>
        <begin position="1337"/>
        <end position="1382"/>
    </location>
</feature>
<reference evidence="2" key="1">
    <citation type="submission" date="2016-10" db="EMBL/GenBank/DDBJ databases">
        <authorList>
            <person name="Benchimol M."/>
            <person name="Almeida L.G."/>
            <person name="Vasconcelos A.T."/>
            <person name="Perreira-Neves A."/>
            <person name="Rosa I.A."/>
            <person name="Tasca T."/>
            <person name="Bogo M.R."/>
            <person name="de Souza W."/>
        </authorList>
    </citation>
    <scope>NUCLEOTIDE SEQUENCE [LARGE SCALE GENOMIC DNA]</scope>
    <source>
        <strain evidence="2">K</strain>
    </source>
</reference>
<sequence>MFPFSPKSKKEEENQPKDSSLNESSLFHNSTFPFPKSSIFSNQSPIASNIKLKLSSSNITGSPVKEAPTHKVPLSCNLLFSMNNLELQNTHTKKHGTLAFNIPSKKSENSLIEKEKVDDDLQSPKLISKSEKSPEIIKEINVEKKNEKKLEKDMKKVEKYGKKVEKDVKKLKKDEKKIKKKRSKFILKDDYSSSFEDDKENAELSDRQSAKDEIGEIKKKKSTKPRINRKNSSKVTKKSKNTRKRINEKTYPLKSLPQSETKTRENLNSEQIHLDDVENNNSKQLTITKIFHEPLRMKTRLREKREKEKKFNLRNHPKKISYKDESDDAPFEYYYYDQIVYSNEENNYQDHTAEKITSKSLLFNNSTLTDDSHSEELNSDDKKESYESKKSSENESDEVDDQLSQNKNNELLTNEKSDKDLNLNTKEELNMSIEIKINENNIQNINKELKNNEEFHTDEYISQNQELKSNIDTNENDNVVMKDESNKENVEFQVDNARFQEENNTAMSSSQLSTNDKNFFESFKKIKLTSEKEIFKDYEISPIKENRSKDSECHSPVEKYSSDKENDSNNEANSFKPSFPFYAAQTLNSIISIKESKSPEVKQPDPEENTKQNEEKLTNTKNLIFRNPLTLNIFHTTKTENNTMSELPEKQDPIIEKTDSKSEISDILDSKNIIFDSKKVITNHIETKLFSSNEKVDPLNEKIDSLKNSIISSNSINDSSNLMLNISSIENSNIVKPALDTDKLPNLPIKEKIINCDSNNDFVKSDNFTESDSIDECISVISNDSDFDSKEAKKLDYEDLINSNNIAKNDENNLSLKSKSIDSIKDVQIKTRVRELVTPIQQFKIGTQYQQFVLNRLTVHPLQGKSNEININSGKQEEKLQPSMTNSRSSENIFTPLMISPNQNPNPSTNTTEKAINRIMQLSKKIQKNEKNEEEAPKKAFIPPFFRENQSKKINLDDDDISGYSEFEQTIFEAGKKKRWKMSFKQSNQEQRKSPSKKKTPAKKSNDVILSDDLPDDNDYLPKENKLKKNSKRKSSSNKKKIGEIDNSSLDNSDDSLQISVENETNPENFQMKNEPTKSPRKRTKSPKNIRTDNLPPLTDTDPISMIHVDKGDPVKPNEVPKFKPYQNNVRESNNLNKQLGELIDLIVGSNNNKKASLKKTQKKASPSLLISIDDSTDDDNVIIISKDQFNSSTQKNSIETIFKDVADQDNLTEKTEGEVKLGKPNKQHQEILSLIENQTENILQNEQPTKTKRKKNTKLKDLSGSSSDSETKPSNEANLHSFFDGIKSQPKPVKKKKRRSSSSASSSSSSSSNISESEDISGFIQLDNFYKIISSKNNSSRNSKNNSNEEIEKKNKKEPRKLDISSLLPTQKVKKKDLPDSSNIPNNFNSLHFGINSSIDQNANQTIVNHLAKSELNERKSESQKNKLKTQKNEVQKINSSKIENLGSNNVKKIKKIVKDENKTEDFNFVANSPPKLRKKSARLGIEFTIPENPMFEYEPLLYGYEPNEFKLRKIKITE</sequence>
<name>A0A1J4KMG5_9EUKA</name>